<dbReference type="Gene3D" id="3.30.420.240">
    <property type="match status" value="1"/>
</dbReference>
<gene>
    <name evidence="1" type="ORF">LCGC14_2513990</name>
</gene>
<dbReference type="EMBL" id="LAZR01040389">
    <property type="protein sequence ID" value="KKL14605.1"/>
    <property type="molecule type" value="Genomic_DNA"/>
</dbReference>
<feature type="non-terminal residue" evidence="1">
    <location>
        <position position="1"/>
    </location>
</feature>
<dbReference type="InterPro" id="IPR027417">
    <property type="entry name" value="P-loop_NTPase"/>
</dbReference>
<sequence length="468" mass="53561">KEGIVQPFRFNRAQRYFNEHKSNRNIIIKARQIGISSSILADMFLDCITIPNTICAVTSHETRATQRLLDRVQFYYANMGNPKPMLGSDSRSEKTFPDMNSSIYIGTAGARAFGRGDTIRKALMSELSFYEDAEKVLTGVEDAVPITGELTIECTPNGEDNIFYDRWVKAREGKSPYKPFFFPWWWSDDYYIAENSPYALPEDRGDFAYTAEEEDLVKQFHINQGQVRWRRWKMAEKGGLFYQEYPEDEVSCFIVIGDPVFDQYTLNQMAQGAYEGEHHEGGWQFWQPPESGLRYIIGGDSSAGVPGGSYSAATVINDRWEVVATYQGRPDPHNFALILKQLGTWYNKAMIAVERNFTGYAVLSHMTDYGNIYMQRDFTTGKVTAQKGWWTSEQTKEHMRTVLKDKLSGLKVWDTNLIRQMRGYRYIKLKAEPQTFDDLVIALMIACVVKKVEGGARGYQGAVSGYNW</sequence>
<dbReference type="Gene3D" id="3.40.50.300">
    <property type="entry name" value="P-loop containing nucleotide triphosphate hydrolases"/>
    <property type="match status" value="1"/>
</dbReference>
<accession>A0A0F9AYU2</accession>
<reference evidence="1" key="1">
    <citation type="journal article" date="2015" name="Nature">
        <title>Complex archaea that bridge the gap between prokaryotes and eukaryotes.</title>
        <authorList>
            <person name="Spang A."/>
            <person name="Saw J.H."/>
            <person name="Jorgensen S.L."/>
            <person name="Zaremba-Niedzwiedzka K."/>
            <person name="Martijn J."/>
            <person name="Lind A.E."/>
            <person name="van Eijk R."/>
            <person name="Schleper C."/>
            <person name="Guy L."/>
            <person name="Ettema T.J."/>
        </authorList>
    </citation>
    <scope>NUCLEOTIDE SEQUENCE</scope>
</reference>
<evidence type="ECO:0008006" key="2">
    <source>
        <dbReference type="Google" id="ProtNLM"/>
    </source>
</evidence>
<name>A0A0F9AYU2_9ZZZZ</name>
<evidence type="ECO:0000313" key="1">
    <source>
        <dbReference type="EMBL" id="KKL14605.1"/>
    </source>
</evidence>
<organism evidence="1">
    <name type="scientific">marine sediment metagenome</name>
    <dbReference type="NCBI Taxonomy" id="412755"/>
    <lineage>
        <taxon>unclassified sequences</taxon>
        <taxon>metagenomes</taxon>
        <taxon>ecological metagenomes</taxon>
    </lineage>
</organism>
<comment type="caution">
    <text evidence="1">The sequence shown here is derived from an EMBL/GenBank/DDBJ whole genome shotgun (WGS) entry which is preliminary data.</text>
</comment>
<protein>
    <recommendedName>
        <fullName evidence="2">Terminase large subunit gp17-like C-terminal domain-containing protein</fullName>
    </recommendedName>
</protein>
<dbReference type="AlphaFoldDB" id="A0A0F9AYU2"/>
<proteinExistence type="predicted"/>